<evidence type="ECO:0008006" key="3">
    <source>
        <dbReference type="Google" id="ProtNLM"/>
    </source>
</evidence>
<name>A0A5A7SC52_9NOCA</name>
<dbReference type="OrthoDB" id="4569127at2"/>
<dbReference type="Proteomes" id="UP000322244">
    <property type="component" value="Unassembled WGS sequence"/>
</dbReference>
<reference evidence="1 2" key="1">
    <citation type="submission" date="2019-07" db="EMBL/GenBank/DDBJ databases">
        <title>Rhodococcus cavernicolus sp. nov., isolated from a cave.</title>
        <authorList>
            <person name="Lee S.D."/>
        </authorList>
    </citation>
    <scope>NUCLEOTIDE SEQUENCE [LARGE SCALE GENOMIC DNA]</scope>
    <source>
        <strain evidence="1 2">C1-24</strain>
    </source>
</reference>
<keyword evidence="2" id="KW-1185">Reference proteome</keyword>
<gene>
    <name evidence="1" type="ORF">FOY51_15585</name>
</gene>
<evidence type="ECO:0000313" key="1">
    <source>
        <dbReference type="EMBL" id="KAA0021821.1"/>
    </source>
</evidence>
<accession>A0A5A7SC52</accession>
<dbReference type="RefSeq" id="WP_149431184.1">
    <property type="nucleotide sequence ID" value="NZ_VLNY01000007.1"/>
</dbReference>
<evidence type="ECO:0000313" key="2">
    <source>
        <dbReference type="Proteomes" id="UP000322244"/>
    </source>
</evidence>
<dbReference type="AlphaFoldDB" id="A0A5A7SC52"/>
<proteinExistence type="predicted"/>
<organism evidence="1 2">
    <name type="scientific">Antrihabitans cavernicola</name>
    <dbReference type="NCBI Taxonomy" id="2495913"/>
    <lineage>
        <taxon>Bacteria</taxon>
        <taxon>Bacillati</taxon>
        <taxon>Actinomycetota</taxon>
        <taxon>Actinomycetes</taxon>
        <taxon>Mycobacteriales</taxon>
        <taxon>Nocardiaceae</taxon>
        <taxon>Antrihabitans</taxon>
    </lineage>
</organism>
<comment type="caution">
    <text evidence="1">The sequence shown here is derived from an EMBL/GenBank/DDBJ whole genome shotgun (WGS) entry which is preliminary data.</text>
</comment>
<sequence length="124" mass="13785">MTNRMKAKGDRYERDMRELFRANGFPGCERTKAGYERDAGDLHLDPVLGIGPGVIVQCKDVKTPLWSEWLDGLTEQVGESRAEVGFIAWKRSRPGKAPLNLAVMPVDAMTYLLRRAGYGTALGD</sequence>
<protein>
    <recommendedName>
        <fullName evidence="3">Holliday junction resolvase</fullName>
    </recommendedName>
</protein>
<dbReference type="EMBL" id="VLNY01000007">
    <property type="protein sequence ID" value="KAA0021821.1"/>
    <property type="molecule type" value="Genomic_DNA"/>
</dbReference>